<sequence>MIPRRALGGSRTCPPQHQSGNKEGRAGSRSQPWQSKLIQGSRQRRVRLRLVPLGMVSRVVRGRRAQEEGGGGERGR</sequence>
<dbReference type="EMBL" id="JANPWB010000010">
    <property type="protein sequence ID" value="KAJ1140133.1"/>
    <property type="molecule type" value="Genomic_DNA"/>
</dbReference>
<organism evidence="2 3">
    <name type="scientific">Pleurodeles waltl</name>
    <name type="common">Iberian ribbed newt</name>
    <dbReference type="NCBI Taxonomy" id="8319"/>
    <lineage>
        <taxon>Eukaryota</taxon>
        <taxon>Metazoa</taxon>
        <taxon>Chordata</taxon>
        <taxon>Craniata</taxon>
        <taxon>Vertebrata</taxon>
        <taxon>Euteleostomi</taxon>
        <taxon>Amphibia</taxon>
        <taxon>Batrachia</taxon>
        <taxon>Caudata</taxon>
        <taxon>Salamandroidea</taxon>
        <taxon>Salamandridae</taxon>
        <taxon>Pleurodelinae</taxon>
        <taxon>Pleurodeles</taxon>
    </lineage>
</organism>
<feature type="region of interest" description="Disordered" evidence="1">
    <location>
        <begin position="1"/>
        <end position="40"/>
    </location>
</feature>
<keyword evidence="3" id="KW-1185">Reference proteome</keyword>
<dbReference type="AlphaFoldDB" id="A0AAV7QNR3"/>
<gene>
    <name evidence="2" type="ORF">NDU88_006493</name>
</gene>
<comment type="caution">
    <text evidence="2">The sequence shown here is derived from an EMBL/GenBank/DDBJ whole genome shotgun (WGS) entry which is preliminary data.</text>
</comment>
<protein>
    <submittedName>
        <fullName evidence="2">Uncharacterized protein</fullName>
    </submittedName>
</protein>
<feature type="compositionally biased region" description="Polar residues" evidence="1">
    <location>
        <begin position="28"/>
        <end position="40"/>
    </location>
</feature>
<evidence type="ECO:0000313" key="3">
    <source>
        <dbReference type="Proteomes" id="UP001066276"/>
    </source>
</evidence>
<evidence type="ECO:0000313" key="2">
    <source>
        <dbReference type="EMBL" id="KAJ1140133.1"/>
    </source>
</evidence>
<evidence type="ECO:0000256" key="1">
    <source>
        <dbReference type="SAM" id="MobiDB-lite"/>
    </source>
</evidence>
<dbReference type="Proteomes" id="UP001066276">
    <property type="component" value="Chromosome 6"/>
</dbReference>
<reference evidence="2" key="1">
    <citation type="journal article" date="2022" name="bioRxiv">
        <title>Sequencing and chromosome-scale assembly of the giantPleurodeles waltlgenome.</title>
        <authorList>
            <person name="Brown T."/>
            <person name="Elewa A."/>
            <person name="Iarovenko S."/>
            <person name="Subramanian E."/>
            <person name="Araus A.J."/>
            <person name="Petzold A."/>
            <person name="Susuki M."/>
            <person name="Suzuki K.-i.T."/>
            <person name="Hayashi T."/>
            <person name="Toyoda A."/>
            <person name="Oliveira C."/>
            <person name="Osipova E."/>
            <person name="Leigh N.D."/>
            <person name="Simon A."/>
            <person name="Yun M.H."/>
        </authorList>
    </citation>
    <scope>NUCLEOTIDE SEQUENCE</scope>
    <source>
        <strain evidence="2">20211129_DDA</strain>
        <tissue evidence="2">Liver</tissue>
    </source>
</reference>
<accession>A0AAV7QNR3</accession>
<proteinExistence type="predicted"/>
<name>A0AAV7QNR3_PLEWA</name>